<evidence type="ECO:0000313" key="4">
    <source>
        <dbReference type="RefSeq" id="XP_010254872.1"/>
    </source>
</evidence>
<dbReference type="InterPro" id="IPR007462">
    <property type="entry name" value="COV1-like"/>
</dbReference>
<keyword evidence="3" id="KW-1185">Reference proteome</keyword>
<proteinExistence type="predicted"/>
<dbReference type="OrthoDB" id="534431at2759"/>
<evidence type="ECO:0000313" key="3">
    <source>
        <dbReference type="Proteomes" id="UP000189703"/>
    </source>
</evidence>
<keyword evidence="2" id="KW-0472">Membrane</keyword>
<organism evidence="3 4">
    <name type="scientific">Nelumbo nucifera</name>
    <name type="common">Sacred lotus</name>
    <dbReference type="NCBI Taxonomy" id="4432"/>
    <lineage>
        <taxon>Eukaryota</taxon>
        <taxon>Viridiplantae</taxon>
        <taxon>Streptophyta</taxon>
        <taxon>Embryophyta</taxon>
        <taxon>Tracheophyta</taxon>
        <taxon>Spermatophyta</taxon>
        <taxon>Magnoliopsida</taxon>
        <taxon>Proteales</taxon>
        <taxon>Nelumbonaceae</taxon>
        <taxon>Nelumbo</taxon>
    </lineage>
</organism>
<name>A0A1U7ZLG1_NELNU</name>
<protein>
    <submittedName>
        <fullName evidence="4">Protein LIKE COV 1-like</fullName>
    </submittedName>
</protein>
<reference evidence="4" key="1">
    <citation type="submission" date="2025-08" db="UniProtKB">
        <authorList>
            <consortium name="RefSeq"/>
        </authorList>
    </citation>
    <scope>IDENTIFICATION</scope>
</reference>
<dbReference type="OMA" id="TIMDGHA"/>
<feature type="compositionally biased region" description="Basic and acidic residues" evidence="1">
    <location>
        <begin position="1"/>
        <end position="11"/>
    </location>
</feature>
<gene>
    <name evidence="4" type="primary">LOC104595712</name>
</gene>
<feature type="compositionally biased region" description="Low complexity" evidence="1">
    <location>
        <begin position="31"/>
        <end position="42"/>
    </location>
</feature>
<evidence type="ECO:0000256" key="2">
    <source>
        <dbReference type="SAM" id="Phobius"/>
    </source>
</evidence>
<dbReference type="AlphaFoldDB" id="A0A1U7ZLG1"/>
<dbReference type="GeneID" id="104595712"/>
<feature type="transmembrane region" description="Helical" evidence="2">
    <location>
        <begin position="67"/>
        <end position="88"/>
    </location>
</feature>
<feature type="transmembrane region" description="Helical" evidence="2">
    <location>
        <begin position="108"/>
        <end position="136"/>
    </location>
</feature>
<dbReference type="RefSeq" id="XP_010254872.1">
    <property type="nucleotide sequence ID" value="XM_010256570.2"/>
</dbReference>
<dbReference type="eggNOG" id="ENOG502QRSM">
    <property type="taxonomic scope" value="Eukaryota"/>
</dbReference>
<dbReference type="Proteomes" id="UP000189703">
    <property type="component" value="Unplaced"/>
</dbReference>
<dbReference type="PANTHER" id="PTHR31876:SF20">
    <property type="entry name" value="PROTEIN LIKE COV 3-LIKE"/>
    <property type="match status" value="1"/>
</dbReference>
<sequence>MSARERDRDLELLIPVSEGSNLEDGGGSNLSSASPTSITPSSRSHHHRSSSREAFSKVVRSWASKKFMTGCVILLPLALTFYITWGFIRFMDGFFSPIYAHLGINLFGLGFVTSITFIFLVGVFMSSWVGASVLGLGEWFIKKMPLVSYIYSASKQISAAISPDQNSHAFKEVALIRHPRIGEYAFAFITSTAILQRSSGEEELCCVYVPSNNLYIGEIYLVSPKDIIRPSLSVREGIEIVISGGMSIPQILTIMDGHAIPAARIGRSAVYAVPKV</sequence>
<dbReference type="PANTHER" id="PTHR31876">
    <property type="entry name" value="COV-LIKE PROTEIN 1"/>
    <property type="match status" value="1"/>
</dbReference>
<evidence type="ECO:0000256" key="1">
    <source>
        <dbReference type="SAM" id="MobiDB-lite"/>
    </source>
</evidence>
<accession>A0A1U7ZLG1</accession>
<keyword evidence="2" id="KW-1133">Transmembrane helix</keyword>
<dbReference type="Pfam" id="PF04367">
    <property type="entry name" value="DUF502"/>
    <property type="match status" value="1"/>
</dbReference>
<dbReference type="InParanoid" id="A0A1U7ZLG1"/>
<feature type="region of interest" description="Disordered" evidence="1">
    <location>
        <begin position="1"/>
        <end position="49"/>
    </location>
</feature>
<dbReference type="KEGG" id="nnu:104595712"/>
<keyword evidence="2" id="KW-0812">Transmembrane</keyword>